<reference evidence="8" key="1">
    <citation type="journal article" date="2024" name="IScience">
        <title>Strigolactones Initiate the Formation of Haustorium-like Structures in Castilleja.</title>
        <authorList>
            <person name="Buerger M."/>
            <person name="Peterson D."/>
            <person name="Chory J."/>
        </authorList>
    </citation>
    <scope>NUCLEOTIDE SEQUENCE [LARGE SCALE GENOMIC DNA]</scope>
</reference>
<evidence type="ECO:0000256" key="6">
    <source>
        <dbReference type="SAM" id="Phobius"/>
    </source>
</evidence>
<protein>
    <submittedName>
        <fullName evidence="7">Uncharacterized protein</fullName>
    </submittedName>
</protein>
<gene>
    <name evidence="7" type="ORF">CASFOL_004339</name>
</gene>
<dbReference type="PANTHER" id="PTHR31621">
    <property type="entry name" value="PROTEIN DMP3"/>
    <property type="match status" value="1"/>
</dbReference>
<evidence type="ECO:0000256" key="2">
    <source>
        <dbReference type="ARBA" id="ARBA00008707"/>
    </source>
</evidence>
<dbReference type="GO" id="GO:0016020">
    <property type="term" value="C:membrane"/>
    <property type="evidence" value="ECO:0007669"/>
    <property type="project" value="UniProtKB-SubCell"/>
</dbReference>
<dbReference type="PANTHER" id="PTHR31621:SF5">
    <property type="entry name" value="PROTEIN DMP10"/>
    <property type="match status" value="1"/>
</dbReference>
<keyword evidence="5 6" id="KW-0472">Membrane</keyword>
<evidence type="ECO:0000313" key="8">
    <source>
        <dbReference type="Proteomes" id="UP001632038"/>
    </source>
</evidence>
<dbReference type="GO" id="GO:0005737">
    <property type="term" value="C:cytoplasm"/>
    <property type="evidence" value="ECO:0007669"/>
    <property type="project" value="UniProtKB-ARBA"/>
</dbReference>
<dbReference type="Pfam" id="PF05078">
    <property type="entry name" value="DUF679"/>
    <property type="match status" value="1"/>
</dbReference>
<dbReference type="AlphaFoldDB" id="A0ABD3EC87"/>
<dbReference type="InterPro" id="IPR007770">
    <property type="entry name" value="DMP"/>
</dbReference>
<keyword evidence="4 6" id="KW-1133">Transmembrane helix</keyword>
<organism evidence="7 8">
    <name type="scientific">Castilleja foliolosa</name>
    <dbReference type="NCBI Taxonomy" id="1961234"/>
    <lineage>
        <taxon>Eukaryota</taxon>
        <taxon>Viridiplantae</taxon>
        <taxon>Streptophyta</taxon>
        <taxon>Embryophyta</taxon>
        <taxon>Tracheophyta</taxon>
        <taxon>Spermatophyta</taxon>
        <taxon>Magnoliopsida</taxon>
        <taxon>eudicotyledons</taxon>
        <taxon>Gunneridae</taxon>
        <taxon>Pentapetalae</taxon>
        <taxon>asterids</taxon>
        <taxon>lamiids</taxon>
        <taxon>Lamiales</taxon>
        <taxon>Orobanchaceae</taxon>
        <taxon>Pedicularideae</taxon>
        <taxon>Castillejinae</taxon>
        <taxon>Castilleja</taxon>
    </lineage>
</organism>
<evidence type="ECO:0000313" key="7">
    <source>
        <dbReference type="EMBL" id="KAL3651337.1"/>
    </source>
</evidence>
<evidence type="ECO:0000256" key="1">
    <source>
        <dbReference type="ARBA" id="ARBA00004141"/>
    </source>
</evidence>
<keyword evidence="8" id="KW-1185">Reference proteome</keyword>
<comment type="subcellular location">
    <subcellularLocation>
        <location evidence="1">Membrane</location>
        <topology evidence="1">Multi-pass membrane protein</topology>
    </subcellularLocation>
</comment>
<dbReference type="EMBL" id="JAVIJP010000006">
    <property type="protein sequence ID" value="KAL3651337.1"/>
    <property type="molecule type" value="Genomic_DNA"/>
</dbReference>
<comment type="similarity">
    <text evidence="2">Belongs to the plant DMP1 protein family.</text>
</comment>
<keyword evidence="3 6" id="KW-0812">Transmembrane</keyword>
<comment type="caution">
    <text evidence="7">The sequence shown here is derived from an EMBL/GenBank/DDBJ whole genome shotgun (WGS) entry which is preliminary data.</text>
</comment>
<evidence type="ECO:0000256" key="5">
    <source>
        <dbReference type="ARBA" id="ARBA00023136"/>
    </source>
</evidence>
<feature type="transmembrane region" description="Helical" evidence="6">
    <location>
        <begin position="46"/>
        <end position="65"/>
    </location>
</feature>
<accession>A0ABD3EC87</accession>
<name>A0ABD3EC87_9LAMI</name>
<feature type="transmembrane region" description="Helical" evidence="6">
    <location>
        <begin position="7"/>
        <end position="26"/>
    </location>
</feature>
<sequence>MSKFRINLIDFVHGFVSLFVFLVFALSDSDVQTCFFPYGGEDLDVLAMNMPLAAGIFSSFVFMIFPTTRRGIGYADMPSKFK</sequence>
<dbReference type="Proteomes" id="UP001632038">
    <property type="component" value="Unassembled WGS sequence"/>
</dbReference>
<evidence type="ECO:0000256" key="4">
    <source>
        <dbReference type="ARBA" id="ARBA00022989"/>
    </source>
</evidence>
<evidence type="ECO:0000256" key="3">
    <source>
        <dbReference type="ARBA" id="ARBA00022692"/>
    </source>
</evidence>
<proteinExistence type="inferred from homology"/>